<reference evidence="2" key="1">
    <citation type="journal article" date="2019" name="Int. J. Syst. Evol. Microbiol.">
        <title>The Global Catalogue of Microorganisms (GCM) 10K type strain sequencing project: providing services to taxonomists for standard genome sequencing and annotation.</title>
        <authorList>
            <consortium name="The Broad Institute Genomics Platform"/>
            <consortium name="The Broad Institute Genome Sequencing Center for Infectious Disease"/>
            <person name="Wu L."/>
            <person name="Ma J."/>
        </authorList>
    </citation>
    <scope>NUCLEOTIDE SEQUENCE [LARGE SCALE GENOMIC DNA]</scope>
    <source>
        <strain evidence="2">JCM 18014</strain>
    </source>
</reference>
<organism evidence="1 2">
    <name type="scientific">Erythrobacter westpacificensis</name>
    <dbReference type="NCBI Taxonomy" id="1055231"/>
    <lineage>
        <taxon>Bacteria</taxon>
        <taxon>Pseudomonadati</taxon>
        <taxon>Pseudomonadota</taxon>
        <taxon>Alphaproteobacteria</taxon>
        <taxon>Sphingomonadales</taxon>
        <taxon>Erythrobacteraceae</taxon>
        <taxon>Erythrobacter/Porphyrobacter group</taxon>
        <taxon>Erythrobacter</taxon>
    </lineage>
</organism>
<dbReference type="InterPro" id="IPR011990">
    <property type="entry name" value="TPR-like_helical_dom_sf"/>
</dbReference>
<dbReference type="RefSeq" id="WP_346033436.1">
    <property type="nucleotide sequence ID" value="NZ_BAABHV010000021.1"/>
</dbReference>
<keyword evidence="2" id="KW-1185">Reference proteome</keyword>
<proteinExistence type="predicted"/>
<evidence type="ECO:0008006" key="3">
    <source>
        <dbReference type="Google" id="ProtNLM"/>
    </source>
</evidence>
<evidence type="ECO:0000313" key="2">
    <source>
        <dbReference type="Proteomes" id="UP001500518"/>
    </source>
</evidence>
<dbReference type="Proteomes" id="UP001500518">
    <property type="component" value="Unassembled WGS sequence"/>
</dbReference>
<name>A0ABP9KHH5_9SPHN</name>
<dbReference type="Gene3D" id="1.25.40.10">
    <property type="entry name" value="Tetratricopeptide repeat domain"/>
    <property type="match status" value="1"/>
</dbReference>
<comment type="caution">
    <text evidence="1">The sequence shown here is derived from an EMBL/GenBank/DDBJ whole genome shotgun (WGS) entry which is preliminary data.</text>
</comment>
<accession>A0ABP9KHH5</accession>
<sequence>MTWIVVVALAAATFVIAAFGFGLSKGLWTSLAAALGFGLAGYALQASPDMAAAPKSAVADQGEQEFDIVEARREFVSLSDRSGSPMLVTSDAMARRGRYAEAAQMLEGVTRENPQDFEAWLAQAIALAEHADGNLTQASLYAFQRAANVKPANLAPGYFLGVSLIRQGRLMEAQQVWRETLANAPEDAEGRAGVADRLVRLDAMLGAMQAGQIPLPPEPGTATPAQNGE</sequence>
<protein>
    <recommendedName>
        <fullName evidence="3">Tetratricopeptide repeat protein</fullName>
    </recommendedName>
</protein>
<dbReference type="SUPFAM" id="SSF48452">
    <property type="entry name" value="TPR-like"/>
    <property type="match status" value="1"/>
</dbReference>
<gene>
    <name evidence="1" type="ORF">GCM10023208_25820</name>
</gene>
<evidence type="ECO:0000313" key="1">
    <source>
        <dbReference type="EMBL" id="GAA5058993.1"/>
    </source>
</evidence>
<dbReference type="EMBL" id="BAABHV010000021">
    <property type="protein sequence ID" value="GAA5058993.1"/>
    <property type="molecule type" value="Genomic_DNA"/>
</dbReference>